<proteinExistence type="predicted"/>
<dbReference type="RefSeq" id="XP_025073161.1">
    <property type="nucleotide sequence ID" value="XM_025217376.1"/>
</dbReference>
<evidence type="ECO:0000313" key="3">
    <source>
        <dbReference type="RefSeq" id="XP_025073161.1"/>
    </source>
</evidence>
<evidence type="ECO:0000313" key="2">
    <source>
        <dbReference type="Proteomes" id="UP000504615"/>
    </source>
</evidence>
<reference evidence="3" key="1">
    <citation type="submission" date="2025-08" db="UniProtKB">
        <authorList>
            <consortium name="RefSeq"/>
        </authorList>
    </citation>
    <scope>IDENTIFICATION</scope>
</reference>
<name>A0A8N1S391_9HYME</name>
<evidence type="ECO:0000256" key="1">
    <source>
        <dbReference type="SAM" id="MobiDB-lite"/>
    </source>
</evidence>
<sequence length="139" mass="15133">MFRFGPLVWRSSKERKKGNKAARNAKCNSGDSGIQIEMVSGGALTGGSGGGVIGGGDSSESHDTDDVPDDTDSPPALRRRVADKSRPQSELINQILIDKFKVNSSFLSLIIAPNIFRNIFFIKIIPLCTTLCCSRRQYN</sequence>
<protein>
    <submittedName>
        <fullName evidence="3">Uncharacterized protein LOC112552338</fullName>
    </submittedName>
</protein>
<feature type="region of interest" description="Disordered" evidence="1">
    <location>
        <begin position="41"/>
        <end position="85"/>
    </location>
</feature>
<accession>A0A8N1S391</accession>
<gene>
    <name evidence="3" type="primary">LOC112552338</name>
</gene>
<dbReference type="GeneID" id="112552338"/>
<dbReference type="OrthoDB" id="6784041at2759"/>
<feature type="compositionally biased region" description="Gly residues" evidence="1">
    <location>
        <begin position="43"/>
        <end position="57"/>
    </location>
</feature>
<organism evidence="2 3">
    <name type="scientific">Pogonomyrmex barbatus</name>
    <name type="common">red harvester ant</name>
    <dbReference type="NCBI Taxonomy" id="144034"/>
    <lineage>
        <taxon>Eukaryota</taxon>
        <taxon>Metazoa</taxon>
        <taxon>Ecdysozoa</taxon>
        <taxon>Arthropoda</taxon>
        <taxon>Hexapoda</taxon>
        <taxon>Insecta</taxon>
        <taxon>Pterygota</taxon>
        <taxon>Neoptera</taxon>
        <taxon>Endopterygota</taxon>
        <taxon>Hymenoptera</taxon>
        <taxon>Apocrita</taxon>
        <taxon>Aculeata</taxon>
        <taxon>Formicoidea</taxon>
        <taxon>Formicidae</taxon>
        <taxon>Myrmicinae</taxon>
        <taxon>Pogonomyrmex</taxon>
    </lineage>
</organism>
<dbReference type="AlphaFoldDB" id="A0A8N1S391"/>
<dbReference type="Proteomes" id="UP000504615">
    <property type="component" value="Unplaced"/>
</dbReference>
<keyword evidence="2" id="KW-1185">Reference proteome</keyword>